<sequence>MVSLQTKLFLSAIHDNVLEEVPEEEREWVTGTIFPSTSISISDQIIQPLPNNQVTTEFPIKTAIVNITNGRYPLLFVNNTMNRIKLRPNQLLAMAKYKLEPVTHLDDFQVATAA</sequence>
<reference evidence="2" key="1">
    <citation type="submission" date="2022-11" db="UniProtKB">
        <authorList>
            <consortium name="WormBaseParasite"/>
        </authorList>
    </citation>
    <scope>IDENTIFICATION</scope>
</reference>
<evidence type="ECO:0000313" key="2">
    <source>
        <dbReference type="WBParaSite" id="nRc.2.0.1.t22356-RA"/>
    </source>
</evidence>
<organism evidence="1 2">
    <name type="scientific">Romanomermis culicivorax</name>
    <name type="common">Nematode worm</name>
    <dbReference type="NCBI Taxonomy" id="13658"/>
    <lineage>
        <taxon>Eukaryota</taxon>
        <taxon>Metazoa</taxon>
        <taxon>Ecdysozoa</taxon>
        <taxon>Nematoda</taxon>
        <taxon>Enoplea</taxon>
        <taxon>Dorylaimia</taxon>
        <taxon>Mermithida</taxon>
        <taxon>Mermithoidea</taxon>
        <taxon>Mermithidae</taxon>
        <taxon>Romanomermis</taxon>
    </lineage>
</organism>
<protein>
    <submittedName>
        <fullName evidence="2">Uncharacterized protein</fullName>
    </submittedName>
</protein>
<proteinExistence type="predicted"/>
<evidence type="ECO:0000313" key="1">
    <source>
        <dbReference type="Proteomes" id="UP000887565"/>
    </source>
</evidence>
<dbReference type="AlphaFoldDB" id="A0A915J876"/>
<name>A0A915J876_ROMCU</name>
<accession>A0A915J876</accession>
<dbReference type="Proteomes" id="UP000887565">
    <property type="component" value="Unplaced"/>
</dbReference>
<keyword evidence="1" id="KW-1185">Reference proteome</keyword>
<dbReference type="WBParaSite" id="nRc.2.0.1.t22356-RA">
    <property type="protein sequence ID" value="nRc.2.0.1.t22356-RA"/>
    <property type="gene ID" value="nRc.2.0.1.g22356"/>
</dbReference>